<dbReference type="InterPro" id="IPR013022">
    <property type="entry name" value="Xyl_isomerase-like_TIM-brl"/>
</dbReference>
<dbReference type="GO" id="GO:0016853">
    <property type="term" value="F:isomerase activity"/>
    <property type="evidence" value="ECO:0007669"/>
    <property type="project" value="UniProtKB-KW"/>
</dbReference>
<keyword evidence="3" id="KW-1185">Reference proteome</keyword>
<dbReference type="SUPFAM" id="SSF51658">
    <property type="entry name" value="Xylose isomerase-like"/>
    <property type="match status" value="1"/>
</dbReference>
<sequence length="278" mass="32377">MKLSFTTLGCPNWDLDTILSKAVAYGYDAVDFRGYLGEMDIFKLPEFSSDLEKTKQKFKEASLKVSCFSSSVRLFTNTDQELRNHLEELEQYGQLCKAFHTPYIRVFGGKIGDSSREAALETVTNNLHQMLPIAETYDVVLLLETHDDWTNCEYVEAVLNHVDSSHLQVLWDVHHPYRTVGENPELTWETLGEKITYTHWKDSYVKENTPRGYQLCLLGKGDIPLQQIYDLLQEKGYDGYYTLEWEKVWCPEIEEPEVAFEQYVNYMKQLAKKHEITK</sequence>
<feature type="domain" description="Xylose isomerase-like TIM barrel" evidence="1">
    <location>
        <begin position="20"/>
        <end position="267"/>
    </location>
</feature>
<organism evidence="2 3">
    <name type="scientific">Aquibacillus albus</name>
    <dbReference type="NCBI Taxonomy" id="1168171"/>
    <lineage>
        <taxon>Bacteria</taxon>
        <taxon>Bacillati</taxon>
        <taxon>Bacillota</taxon>
        <taxon>Bacilli</taxon>
        <taxon>Bacillales</taxon>
        <taxon>Bacillaceae</taxon>
        <taxon>Aquibacillus</taxon>
    </lineage>
</organism>
<accession>A0ABS2MWY1</accession>
<dbReference type="Gene3D" id="3.20.20.150">
    <property type="entry name" value="Divalent-metal-dependent TIM barrel enzymes"/>
    <property type="match status" value="1"/>
</dbReference>
<evidence type="ECO:0000259" key="1">
    <source>
        <dbReference type="Pfam" id="PF01261"/>
    </source>
</evidence>
<evidence type="ECO:0000313" key="3">
    <source>
        <dbReference type="Proteomes" id="UP001296943"/>
    </source>
</evidence>
<dbReference type="InterPro" id="IPR050312">
    <property type="entry name" value="IolE/XylAMocC-like"/>
</dbReference>
<dbReference type="PANTHER" id="PTHR12110">
    <property type="entry name" value="HYDROXYPYRUVATE ISOMERASE"/>
    <property type="match status" value="1"/>
</dbReference>
<dbReference type="EMBL" id="JAFBDR010000003">
    <property type="protein sequence ID" value="MBM7570372.1"/>
    <property type="molecule type" value="Genomic_DNA"/>
</dbReference>
<dbReference type="Pfam" id="PF01261">
    <property type="entry name" value="AP_endonuc_2"/>
    <property type="match status" value="1"/>
</dbReference>
<reference evidence="2 3" key="1">
    <citation type="submission" date="2021-01" db="EMBL/GenBank/DDBJ databases">
        <title>Genomic Encyclopedia of Type Strains, Phase IV (KMG-IV): sequencing the most valuable type-strain genomes for metagenomic binning, comparative biology and taxonomic classification.</title>
        <authorList>
            <person name="Goeker M."/>
        </authorList>
    </citation>
    <scope>NUCLEOTIDE SEQUENCE [LARGE SCALE GENOMIC DNA]</scope>
    <source>
        <strain evidence="2 3">DSM 23711</strain>
    </source>
</reference>
<evidence type="ECO:0000313" key="2">
    <source>
        <dbReference type="EMBL" id="MBM7570372.1"/>
    </source>
</evidence>
<proteinExistence type="predicted"/>
<dbReference type="Proteomes" id="UP001296943">
    <property type="component" value="Unassembled WGS sequence"/>
</dbReference>
<protein>
    <submittedName>
        <fullName evidence="2">Sugar phosphate isomerase/epimerase</fullName>
    </submittedName>
</protein>
<comment type="caution">
    <text evidence="2">The sequence shown here is derived from an EMBL/GenBank/DDBJ whole genome shotgun (WGS) entry which is preliminary data.</text>
</comment>
<name>A0ABS2MWY1_9BACI</name>
<dbReference type="InterPro" id="IPR036237">
    <property type="entry name" value="Xyl_isomerase-like_sf"/>
</dbReference>
<keyword evidence="2" id="KW-0413">Isomerase</keyword>
<gene>
    <name evidence="2" type="ORF">JOC48_000850</name>
</gene>
<dbReference type="RefSeq" id="WP_204497789.1">
    <property type="nucleotide sequence ID" value="NZ_JAFBDR010000003.1"/>
</dbReference>